<keyword evidence="5" id="KW-0902">Two-component regulatory system</keyword>
<dbReference type="PANTHER" id="PTHR24421">
    <property type="entry name" value="NITRATE/NITRITE SENSOR PROTEIN NARX-RELATED"/>
    <property type="match status" value="1"/>
</dbReference>
<organism evidence="9 10">
    <name type="scientific">Dyella marensis</name>
    <dbReference type="NCBI Taxonomy" id="500610"/>
    <lineage>
        <taxon>Bacteria</taxon>
        <taxon>Pseudomonadati</taxon>
        <taxon>Pseudomonadota</taxon>
        <taxon>Gammaproteobacteria</taxon>
        <taxon>Lysobacterales</taxon>
        <taxon>Rhodanobacteraceae</taxon>
        <taxon>Dyella</taxon>
    </lineage>
</organism>
<feature type="transmembrane region" description="Helical" evidence="7">
    <location>
        <begin position="38"/>
        <end position="59"/>
    </location>
</feature>
<feature type="coiled-coil region" evidence="6">
    <location>
        <begin position="434"/>
        <end position="468"/>
    </location>
</feature>
<dbReference type="Gene3D" id="3.30.565.10">
    <property type="entry name" value="Histidine kinase-like ATPase, C-terminal domain"/>
    <property type="match status" value="1"/>
</dbReference>
<name>A0A1I2HR23_9GAMM</name>
<dbReference type="PANTHER" id="PTHR24421:SF10">
    <property type="entry name" value="NITRATE_NITRITE SENSOR PROTEIN NARQ"/>
    <property type="match status" value="1"/>
</dbReference>
<evidence type="ECO:0000256" key="3">
    <source>
        <dbReference type="ARBA" id="ARBA00022679"/>
    </source>
</evidence>
<dbReference type="SUPFAM" id="SSF55874">
    <property type="entry name" value="ATPase domain of HSP90 chaperone/DNA topoisomerase II/histidine kinase"/>
    <property type="match status" value="1"/>
</dbReference>
<evidence type="ECO:0000256" key="1">
    <source>
        <dbReference type="ARBA" id="ARBA00000085"/>
    </source>
</evidence>
<keyword evidence="7" id="KW-0472">Membrane</keyword>
<dbReference type="GO" id="GO:0004673">
    <property type="term" value="F:protein histidine kinase activity"/>
    <property type="evidence" value="ECO:0007669"/>
    <property type="project" value="UniProtKB-EC"/>
</dbReference>
<proteinExistence type="predicted"/>
<keyword evidence="3" id="KW-0808">Transferase</keyword>
<keyword evidence="7" id="KW-1133">Transmembrane helix</keyword>
<sequence length="674" mass="74238">MKPGIRGFWTADSVRAATSPVAAGGQAPRRAFRNLPAAAGLLFSVLLLAALGAFLSLAVSGIERSDECLHLAQGSWQEVATQGFSAPPASLDSRELPPSWQTAALPLSFHPPVEAPAKPVYLTTWVRLEVNEPQSTTASRALYGVRLKTDGPIAIYVNGKLVYRAQQRGQQWNSLFTPLWVTLEPAVSDAPVREILIRLEHTSTYPVAVSSLWLGPADALRGRYEVRQWLQGGLPAMLNAAFLAVGIFGLFVWFRRRHESSYLLFFNLAAIAFAAHLHYYVDLPIARDWFGWLVVNSLCWGLTAIHFFLRLLHGRPLRWVGRGVVATAVLIGVATMPLPWTLSNSSPMLAAVYALELLMALVVCLVGGISTWRSSPEGRLVVVALAVCLLLGMSDWALHNNVVGPEGWFLGAYTNGVTFIAFSLLMYRRYTGAIEEVERVNAGLAERLQLREAELERSHQRLREIEQRQLLSDERQRLMQDMHDGLGSTLISAIRSVEQGRMRDVEVSQLLKDCMDDLKLAIDSMEPVEADLLLLLATLRFRLEPRMESANVALIWDVQELPALPWLDPSSALNILRIVQESVANTLRHTRATAIRVATAAVDDGVQVIIEDNGQGFDVAAALGRGGGRGLHNQQRRAQVIGGKVAWVSADTGTRFALWLPLRRGDLVEGCRLG</sequence>
<dbReference type="EC" id="2.7.13.3" evidence="2"/>
<accession>A0A1I2HR23</accession>
<reference evidence="10" key="1">
    <citation type="submission" date="2016-10" db="EMBL/GenBank/DDBJ databases">
        <authorList>
            <person name="Varghese N."/>
            <person name="Submissions S."/>
        </authorList>
    </citation>
    <scope>NUCLEOTIDE SEQUENCE [LARGE SCALE GENOMIC DNA]</scope>
    <source>
        <strain evidence="10">UNC178MFTsu3.1</strain>
    </source>
</reference>
<feature type="domain" description="Histidine kinase/HSP90-like ATPase" evidence="8">
    <location>
        <begin position="570"/>
        <end position="664"/>
    </location>
</feature>
<dbReference type="Proteomes" id="UP000199477">
    <property type="component" value="Unassembled WGS sequence"/>
</dbReference>
<evidence type="ECO:0000313" key="10">
    <source>
        <dbReference type="Proteomes" id="UP000199477"/>
    </source>
</evidence>
<dbReference type="AlphaFoldDB" id="A0A1I2HR23"/>
<protein>
    <recommendedName>
        <fullName evidence="2">histidine kinase</fullName>
        <ecNumber evidence="2">2.7.13.3</ecNumber>
    </recommendedName>
</protein>
<dbReference type="InterPro" id="IPR003594">
    <property type="entry name" value="HATPase_dom"/>
</dbReference>
<keyword evidence="4 9" id="KW-0418">Kinase</keyword>
<evidence type="ECO:0000259" key="8">
    <source>
        <dbReference type="SMART" id="SM00387"/>
    </source>
</evidence>
<feature type="transmembrane region" description="Helical" evidence="7">
    <location>
        <begin position="410"/>
        <end position="427"/>
    </location>
</feature>
<evidence type="ECO:0000256" key="6">
    <source>
        <dbReference type="SAM" id="Coils"/>
    </source>
</evidence>
<keyword evidence="7" id="KW-0812">Transmembrane</keyword>
<keyword evidence="10" id="KW-1185">Reference proteome</keyword>
<dbReference type="Pfam" id="PF02518">
    <property type="entry name" value="HATPase_c"/>
    <property type="match status" value="1"/>
</dbReference>
<dbReference type="GO" id="GO:0000160">
    <property type="term" value="P:phosphorelay signal transduction system"/>
    <property type="evidence" value="ECO:0007669"/>
    <property type="project" value="UniProtKB-KW"/>
</dbReference>
<dbReference type="InterPro" id="IPR036890">
    <property type="entry name" value="HATPase_C_sf"/>
</dbReference>
<feature type="transmembrane region" description="Helical" evidence="7">
    <location>
        <begin position="324"/>
        <end position="342"/>
    </location>
</feature>
<keyword evidence="6" id="KW-0175">Coiled coil</keyword>
<evidence type="ECO:0000313" key="9">
    <source>
        <dbReference type="EMBL" id="SFF30831.1"/>
    </source>
</evidence>
<dbReference type="SMART" id="SM00387">
    <property type="entry name" value="HATPase_c"/>
    <property type="match status" value="1"/>
</dbReference>
<evidence type="ECO:0000256" key="5">
    <source>
        <dbReference type="ARBA" id="ARBA00023012"/>
    </source>
</evidence>
<comment type="catalytic activity">
    <reaction evidence="1">
        <text>ATP + protein L-histidine = ADP + protein N-phospho-L-histidine.</text>
        <dbReference type="EC" id="2.7.13.3"/>
    </reaction>
</comment>
<feature type="transmembrane region" description="Helical" evidence="7">
    <location>
        <begin position="293"/>
        <end position="312"/>
    </location>
</feature>
<dbReference type="EMBL" id="FONH01000012">
    <property type="protein sequence ID" value="SFF30831.1"/>
    <property type="molecule type" value="Genomic_DNA"/>
</dbReference>
<evidence type="ECO:0000256" key="2">
    <source>
        <dbReference type="ARBA" id="ARBA00012438"/>
    </source>
</evidence>
<feature type="transmembrane region" description="Helical" evidence="7">
    <location>
        <begin position="348"/>
        <end position="368"/>
    </location>
</feature>
<feature type="transmembrane region" description="Helical" evidence="7">
    <location>
        <begin position="236"/>
        <end position="254"/>
    </location>
</feature>
<evidence type="ECO:0000256" key="7">
    <source>
        <dbReference type="SAM" id="Phobius"/>
    </source>
</evidence>
<evidence type="ECO:0000256" key="4">
    <source>
        <dbReference type="ARBA" id="ARBA00022777"/>
    </source>
</evidence>
<dbReference type="STRING" id="500610.SAMN02799615_03085"/>
<dbReference type="InterPro" id="IPR050482">
    <property type="entry name" value="Sensor_HK_TwoCompSys"/>
</dbReference>
<gene>
    <name evidence="9" type="ORF">SAMN02799615_03085</name>
</gene>
<feature type="transmembrane region" description="Helical" evidence="7">
    <location>
        <begin position="380"/>
        <end position="398"/>
    </location>
</feature>
<feature type="transmembrane region" description="Helical" evidence="7">
    <location>
        <begin position="261"/>
        <end position="281"/>
    </location>
</feature>